<dbReference type="GO" id="GO:0005737">
    <property type="term" value="C:cytoplasm"/>
    <property type="evidence" value="ECO:0007669"/>
    <property type="project" value="TreeGrafter"/>
</dbReference>
<dbReference type="GO" id="GO:0009051">
    <property type="term" value="P:pentose-phosphate shunt, oxidative branch"/>
    <property type="evidence" value="ECO:0007669"/>
    <property type="project" value="EnsemblFungi"/>
</dbReference>
<dbReference type="InterPro" id="IPR027417">
    <property type="entry name" value="P-loop_NTPase"/>
</dbReference>
<dbReference type="InterPro" id="IPR006001">
    <property type="entry name" value="Therm_gnt_kin"/>
</dbReference>
<dbReference type="GO" id="GO:0005975">
    <property type="term" value="P:carbohydrate metabolic process"/>
    <property type="evidence" value="ECO:0007669"/>
    <property type="project" value="InterPro"/>
</dbReference>
<evidence type="ECO:0000256" key="5">
    <source>
        <dbReference type="ARBA" id="ARBA00022741"/>
    </source>
</evidence>
<comment type="caution">
    <text evidence="10">The sequence shown here is derived from an EMBL/GenBank/DDBJ whole genome shotgun (WGS) entry which is preliminary data.</text>
</comment>
<dbReference type="Gene3D" id="3.40.50.300">
    <property type="entry name" value="P-loop containing nucleotide triphosphate hydrolases"/>
    <property type="match status" value="1"/>
</dbReference>
<protein>
    <recommendedName>
        <fullName evidence="3 9">Gluconokinase</fullName>
        <ecNumber evidence="3 9">2.7.1.12</ecNumber>
    </recommendedName>
</protein>
<dbReference type="Pfam" id="PF01202">
    <property type="entry name" value="SKI"/>
    <property type="match status" value="1"/>
</dbReference>
<evidence type="ECO:0000256" key="3">
    <source>
        <dbReference type="ARBA" id="ARBA00012054"/>
    </source>
</evidence>
<evidence type="ECO:0000256" key="7">
    <source>
        <dbReference type="ARBA" id="ARBA00022840"/>
    </source>
</evidence>
<keyword evidence="5 9" id="KW-0547">Nucleotide-binding</keyword>
<dbReference type="InterPro" id="IPR031322">
    <property type="entry name" value="Shikimate/glucono_kinase"/>
</dbReference>
<keyword evidence="11" id="KW-1185">Reference proteome</keyword>
<evidence type="ECO:0000313" key="10">
    <source>
        <dbReference type="EMBL" id="OLL25816.1"/>
    </source>
</evidence>
<dbReference type="STRING" id="1198029.A0A1U7LT15"/>
<keyword evidence="4 9" id="KW-0808">Transferase</keyword>
<evidence type="ECO:0000256" key="2">
    <source>
        <dbReference type="ARBA" id="ARBA00008420"/>
    </source>
</evidence>
<dbReference type="GO" id="GO:0005524">
    <property type="term" value="F:ATP binding"/>
    <property type="evidence" value="ECO:0007669"/>
    <property type="project" value="UniProtKB-KW"/>
</dbReference>
<organism evidence="10 11">
    <name type="scientific">Neolecta irregularis (strain DAH-3)</name>
    <dbReference type="NCBI Taxonomy" id="1198029"/>
    <lineage>
        <taxon>Eukaryota</taxon>
        <taxon>Fungi</taxon>
        <taxon>Dikarya</taxon>
        <taxon>Ascomycota</taxon>
        <taxon>Taphrinomycotina</taxon>
        <taxon>Neolectales</taxon>
        <taxon>Neolectaceae</taxon>
        <taxon>Neolecta</taxon>
    </lineage>
</organism>
<evidence type="ECO:0000256" key="9">
    <source>
        <dbReference type="RuleBase" id="RU363066"/>
    </source>
</evidence>
<dbReference type="AlphaFoldDB" id="A0A1U7LT15"/>
<evidence type="ECO:0000256" key="4">
    <source>
        <dbReference type="ARBA" id="ARBA00022679"/>
    </source>
</evidence>
<dbReference type="CDD" id="cd02021">
    <property type="entry name" value="GntK"/>
    <property type="match status" value="1"/>
</dbReference>
<comment type="catalytic activity">
    <reaction evidence="8 9">
        <text>D-gluconate + ATP = 6-phospho-D-gluconate + ADP + H(+)</text>
        <dbReference type="Rhea" id="RHEA:19433"/>
        <dbReference type="ChEBI" id="CHEBI:15378"/>
        <dbReference type="ChEBI" id="CHEBI:18391"/>
        <dbReference type="ChEBI" id="CHEBI:30616"/>
        <dbReference type="ChEBI" id="CHEBI:58759"/>
        <dbReference type="ChEBI" id="CHEBI:456216"/>
        <dbReference type="EC" id="2.7.1.12"/>
    </reaction>
</comment>
<evidence type="ECO:0000313" key="11">
    <source>
        <dbReference type="Proteomes" id="UP000186594"/>
    </source>
</evidence>
<comment type="similarity">
    <text evidence="2 9">Belongs to the gluconokinase GntK/GntV family.</text>
</comment>
<keyword evidence="6 9" id="KW-0418">Kinase</keyword>
<evidence type="ECO:0000256" key="6">
    <source>
        <dbReference type="ARBA" id="ARBA00022777"/>
    </source>
</evidence>
<dbReference type="OrthoDB" id="275177at2759"/>
<dbReference type="OMA" id="HFIYLRA"/>
<proteinExistence type="inferred from homology"/>
<sequence length="179" mass="20085">MLTIAGCGKTTVSKALSAYYNYIFIEGDDFHSSENIAKMTNGIPLNDFDRSVWLDQIVKTIAVKAMEPGTLGITVACSALKKIYRLVLKKAETSQNVEMFFLFLKLDIETLQNRITARKGHFMKKEMLDSQLKTLESPECDESNVIIVDARGTPAEVNQLAFRQWGRILEEKKTGGLSE</sequence>
<dbReference type="EMBL" id="LXFE01000309">
    <property type="protein sequence ID" value="OLL25816.1"/>
    <property type="molecule type" value="Genomic_DNA"/>
</dbReference>
<dbReference type="SUPFAM" id="SSF52540">
    <property type="entry name" value="P-loop containing nucleoside triphosphate hydrolases"/>
    <property type="match status" value="1"/>
</dbReference>
<keyword evidence="7 9" id="KW-0067">ATP-binding</keyword>
<dbReference type="PANTHER" id="PTHR43442">
    <property type="entry name" value="GLUCONOKINASE-RELATED"/>
    <property type="match status" value="1"/>
</dbReference>
<name>A0A1U7LT15_NEOID</name>
<comment type="pathway">
    <text evidence="1 9">Carbohydrate acid metabolism; D-gluconate degradation.</text>
</comment>
<dbReference type="PANTHER" id="PTHR43442:SF3">
    <property type="entry name" value="GLUCONOKINASE-RELATED"/>
    <property type="match status" value="1"/>
</dbReference>
<gene>
    <name evidence="10" type="ORF">NEOLI_000538</name>
</gene>
<dbReference type="NCBIfam" id="TIGR01313">
    <property type="entry name" value="therm_gnt_kin"/>
    <property type="match status" value="1"/>
</dbReference>
<reference evidence="10 11" key="1">
    <citation type="submission" date="2016-04" db="EMBL/GenBank/DDBJ databases">
        <title>Evolutionary innovation and constraint leading to complex multicellularity in the Ascomycota.</title>
        <authorList>
            <person name="Cisse O."/>
            <person name="Nguyen A."/>
            <person name="Hewitt D.A."/>
            <person name="Jedd G."/>
            <person name="Stajich J.E."/>
        </authorList>
    </citation>
    <scope>NUCLEOTIDE SEQUENCE [LARGE SCALE GENOMIC DNA]</scope>
    <source>
        <strain evidence="10 11">DAH-3</strain>
    </source>
</reference>
<evidence type="ECO:0000256" key="1">
    <source>
        <dbReference type="ARBA" id="ARBA00004875"/>
    </source>
</evidence>
<dbReference type="UniPathway" id="UPA00792"/>
<dbReference type="Proteomes" id="UP000186594">
    <property type="component" value="Unassembled WGS sequence"/>
</dbReference>
<dbReference type="GO" id="GO:0046316">
    <property type="term" value="F:gluconokinase activity"/>
    <property type="evidence" value="ECO:0007669"/>
    <property type="project" value="UniProtKB-EC"/>
</dbReference>
<evidence type="ECO:0000256" key="8">
    <source>
        <dbReference type="ARBA" id="ARBA00048090"/>
    </source>
</evidence>
<accession>A0A1U7LT15</accession>
<dbReference type="EC" id="2.7.1.12" evidence="3 9"/>